<evidence type="ECO:0000313" key="3">
    <source>
        <dbReference type="Proteomes" id="UP000016927"/>
    </source>
</evidence>
<dbReference type="SUPFAM" id="SSF55729">
    <property type="entry name" value="Acyl-CoA N-acyltransferases (Nat)"/>
    <property type="match status" value="1"/>
</dbReference>
<organism evidence="2 3">
    <name type="scientific">Nosema bombycis (strain CQ1 / CVCC 102059)</name>
    <name type="common">Microsporidian parasite</name>
    <name type="synonym">Pebrine of silkworm</name>
    <dbReference type="NCBI Taxonomy" id="578461"/>
    <lineage>
        <taxon>Eukaryota</taxon>
        <taxon>Fungi</taxon>
        <taxon>Fungi incertae sedis</taxon>
        <taxon>Microsporidia</taxon>
        <taxon>Nosematidae</taxon>
        <taxon>Nosema</taxon>
    </lineage>
</organism>
<evidence type="ECO:0008006" key="4">
    <source>
        <dbReference type="Google" id="ProtNLM"/>
    </source>
</evidence>
<sequence length="244" mass="29060">MLHFLFFIFSSQIFIKQLVKFQGIKTLDQVVDDAKTVGMAFSQKDISDVDLINYLSTCDIFKFKDNGELIASVYLKRNTYYKKVDYLFVSRIEEIKAVEIYSLWVNSKFRRKGIARMLLFKALVTIRKEYNYGNDFVVSLHLNESDKYMNISFALYYALNFRKGTYVKHGPDDLKYNFELIHKLYNPIDVILGKKQYHNDNGETYFAMYTTFKDLKCFNPIKKSHFEIGEMLRKDLKERKRKFK</sequence>
<evidence type="ECO:0000256" key="1">
    <source>
        <dbReference type="SAM" id="SignalP"/>
    </source>
</evidence>
<dbReference type="OrthoDB" id="2195369at2759"/>
<dbReference type="InterPro" id="IPR031523">
    <property type="entry name" value="Acetyltransf_15"/>
</dbReference>
<dbReference type="OMA" id="MIMVCEY"/>
<feature type="signal peptide" evidence="1">
    <location>
        <begin position="1"/>
        <end position="21"/>
    </location>
</feature>
<dbReference type="Pfam" id="PF17013">
    <property type="entry name" value="Acetyltransf_15"/>
    <property type="match status" value="1"/>
</dbReference>
<dbReference type="HOGENOM" id="CLU_097995_0_0_1"/>
<keyword evidence="3" id="KW-1185">Reference proteome</keyword>
<protein>
    <recommendedName>
        <fullName evidence="4">N-acetyltransferase domain-containing protein</fullName>
    </recommendedName>
</protein>
<keyword evidence="1" id="KW-0732">Signal</keyword>
<name>R0MKA5_NOSB1</name>
<dbReference type="CDD" id="cd04301">
    <property type="entry name" value="NAT_SF"/>
    <property type="match status" value="1"/>
</dbReference>
<accession>R0MKA5</accession>
<reference evidence="2 3" key="1">
    <citation type="journal article" date="2013" name="BMC Genomics">
        <title>Comparative genomics of parasitic silkworm microsporidia reveal an association between genome expansion and host adaptation.</title>
        <authorList>
            <person name="Pan G."/>
            <person name="Xu J."/>
            <person name="Li T."/>
            <person name="Xia Q."/>
            <person name="Liu S.L."/>
            <person name="Zhang G."/>
            <person name="Li S."/>
            <person name="Li C."/>
            <person name="Liu H."/>
            <person name="Yang L."/>
            <person name="Liu T."/>
            <person name="Zhang X."/>
            <person name="Wu Z."/>
            <person name="Fan W."/>
            <person name="Dang X."/>
            <person name="Xiang H."/>
            <person name="Tao M."/>
            <person name="Li Y."/>
            <person name="Hu J."/>
            <person name="Li Z."/>
            <person name="Lin L."/>
            <person name="Luo J."/>
            <person name="Geng L."/>
            <person name="Wang L."/>
            <person name="Long M."/>
            <person name="Wan Y."/>
            <person name="He N."/>
            <person name="Zhang Z."/>
            <person name="Lu C."/>
            <person name="Keeling P.J."/>
            <person name="Wang J."/>
            <person name="Xiang Z."/>
            <person name="Zhou Z."/>
        </authorList>
    </citation>
    <scope>NUCLEOTIDE SEQUENCE [LARGE SCALE GENOMIC DNA]</scope>
    <source>
        <strain evidence="3">CQ1 / CVCC 102059</strain>
    </source>
</reference>
<dbReference type="Gene3D" id="3.40.630.30">
    <property type="match status" value="1"/>
</dbReference>
<feature type="chain" id="PRO_5004355236" description="N-acetyltransferase domain-containing protein" evidence="1">
    <location>
        <begin position="22"/>
        <end position="244"/>
    </location>
</feature>
<dbReference type="EMBL" id="KB909008">
    <property type="protein sequence ID" value="EOB13228.1"/>
    <property type="molecule type" value="Genomic_DNA"/>
</dbReference>
<proteinExistence type="predicted"/>
<gene>
    <name evidence="2" type="ORF">NBO_100gi002</name>
</gene>
<evidence type="ECO:0000313" key="2">
    <source>
        <dbReference type="EMBL" id="EOB13228.1"/>
    </source>
</evidence>
<dbReference type="Proteomes" id="UP000016927">
    <property type="component" value="Unassembled WGS sequence"/>
</dbReference>
<dbReference type="InterPro" id="IPR016181">
    <property type="entry name" value="Acyl_CoA_acyltransferase"/>
</dbReference>
<dbReference type="AlphaFoldDB" id="R0MKA5"/>
<dbReference type="VEuPathDB" id="MicrosporidiaDB:NBO_100gi002"/>